<accession>A0ACC2T891</accession>
<organism evidence="1 2">
    <name type="scientific">Entomophthora muscae</name>
    <dbReference type="NCBI Taxonomy" id="34485"/>
    <lineage>
        <taxon>Eukaryota</taxon>
        <taxon>Fungi</taxon>
        <taxon>Fungi incertae sedis</taxon>
        <taxon>Zoopagomycota</taxon>
        <taxon>Entomophthoromycotina</taxon>
        <taxon>Entomophthoromycetes</taxon>
        <taxon>Entomophthorales</taxon>
        <taxon>Entomophthoraceae</taxon>
        <taxon>Entomophthora</taxon>
    </lineage>
</organism>
<comment type="caution">
    <text evidence="1">The sequence shown here is derived from an EMBL/GenBank/DDBJ whole genome shotgun (WGS) entry which is preliminary data.</text>
</comment>
<proteinExistence type="predicted"/>
<dbReference type="Proteomes" id="UP001165960">
    <property type="component" value="Unassembled WGS sequence"/>
</dbReference>
<sequence>MNWFASKPAMCNLNISQRKTAVSASWFKRADKALSELCSKLSGRSESSQTKATAALHRSNSLMIKAKHAQLPISSQCDLKLNTDPYSQENSLPDHYAKIDHTPVPSGTSQNGLTSNDACLKHARRRMRLAKDFDHMLKNGFPRLTLLNRTSDKDDPELTIYITLTPNVASQESL</sequence>
<evidence type="ECO:0000313" key="1">
    <source>
        <dbReference type="EMBL" id="KAJ9070710.1"/>
    </source>
</evidence>
<reference evidence="1" key="1">
    <citation type="submission" date="2022-04" db="EMBL/GenBank/DDBJ databases">
        <title>Genome of the entomopathogenic fungus Entomophthora muscae.</title>
        <authorList>
            <person name="Elya C."/>
            <person name="Lovett B.R."/>
            <person name="Lee E."/>
            <person name="Macias A.M."/>
            <person name="Hajek A.E."/>
            <person name="De Bivort B.L."/>
            <person name="Kasson M.T."/>
            <person name="De Fine Licht H.H."/>
            <person name="Stajich J.E."/>
        </authorList>
    </citation>
    <scope>NUCLEOTIDE SEQUENCE</scope>
    <source>
        <strain evidence="1">Berkeley</strain>
    </source>
</reference>
<name>A0ACC2T891_9FUNG</name>
<gene>
    <name evidence="1" type="ORF">DSO57_1004941</name>
</gene>
<dbReference type="EMBL" id="QTSX02003563">
    <property type="protein sequence ID" value="KAJ9070710.1"/>
    <property type="molecule type" value="Genomic_DNA"/>
</dbReference>
<protein>
    <submittedName>
        <fullName evidence="1">Uncharacterized protein</fullName>
    </submittedName>
</protein>
<evidence type="ECO:0000313" key="2">
    <source>
        <dbReference type="Proteomes" id="UP001165960"/>
    </source>
</evidence>
<keyword evidence="2" id="KW-1185">Reference proteome</keyword>